<evidence type="ECO:0000313" key="3">
    <source>
        <dbReference type="Proteomes" id="UP000694255"/>
    </source>
</evidence>
<feature type="compositionally biased region" description="Low complexity" evidence="1">
    <location>
        <begin position="93"/>
        <end position="104"/>
    </location>
</feature>
<feature type="compositionally biased region" description="Polar residues" evidence="1">
    <location>
        <begin position="665"/>
        <end position="674"/>
    </location>
</feature>
<reference evidence="2 3" key="1">
    <citation type="journal article" date="2021" name="DNA Res.">
        <title>Genome analysis of Candida subhashii reveals its hybrid nature and dual mitochondrial genome conformations.</title>
        <authorList>
            <person name="Mixao V."/>
            <person name="Hegedusova E."/>
            <person name="Saus E."/>
            <person name="Pryszcz L.P."/>
            <person name="Cillingova A."/>
            <person name="Nosek J."/>
            <person name="Gabaldon T."/>
        </authorList>
    </citation>
    <scope>NUCLEOTIDE SEQUENCE [LARGE SCALE GENOMIC DNA]</scope>
    <source>
        <strain evidence="2 3">CBS 10753</strain>
    </source>
</reference>
<dbReference type="OrthoDB" id="4047468at2759"/>
<accession>A0A8J5QQ35</accession>
<gene>
    <name evidence="2" type="ORF">J8A68_002114</name>
</gene>
<feature type="region of interest" description="Disordered" evidence="1">
    <location>
        <begin position="259"/>
        <end position="302"/>
    </location>
</feature>
<feature type="region of interest" description="Disordered" evidence="1">
    <location>
        <begin position="632"/>
        <end position="679"/>
    </location>
</feature>
<dbReference type="Pfam" id="PF10380">
    <property type="entry name" value="CRF1"/>
    <property type="match status" value="1"/>
</dbReference>
<feature type="compositionally biased region" description="Acidic residues" evidence="1">
    <location>
        <begin position="176"/>
        <end position="191"/>
    </location>
</feature>
<feature type="compositionally biased region" description="Basic residues" evidence="1">
    <location>
        <begin position="126"/>
        <end position="148"/>
    </location>
</feature>
<feature type="region of interest" description="Disordered" evidence="1">
    <location>
        <begin position="504"/>
        <end position="542"/>
    </location>
</feature>
<organism evidence="2 3">
    <name type="scientific">[Candida] subhashii</name>
    <dbReference type="NCBI Taxonomy" id="561895"/>
    <lineage>
        <taxon>Eukaryota</taxon>
        <taxon>Fungi</taxon>
        <taxon>Dikarya</taxon>
        <taxon>Ascomycota</taxon>
        <taxon>Saccharomycotina</taxon>
        <taxon>Pichiomycetes</taxon>
        <taxon>Debaryomycetaceae</taxon>
        <taxon>Spathaspora</taxon>
    </lineage>
</organism>
<dbReference type="Proteomes" id="UP000694255">
    <property type="component" value="Unassembled WGS sequence"/>
</dbReference>
<feature type="region of interest" description="Disordered" evidence="1">
    <location>
        <begin position="716"/>
        <end position="739"/>
    </location>
</feature>
<feature type="compositionally biased region" description="Low complexity" evidence="1">
    <location>
        <begin position="333"/>
        <end position="344"/>
    </location>
</feature>
<feature type="compositionally biased region" description="Low complexity" evidence="1">
    <location>
        <begin position="727"/>
        <end position="739"/>
    </location>
</feature>
<dbReference type="EMBL" id="JAGSYN010000096">
    <property type="protein sequence ID" value="KAG7664373.1"/>
    <property type="molecule type" value="Genomic_DNA"/>
</dbReference>
<dbReference type="AlphaFoldDB" id="A0A8J5QQ35"/>
<feature type="compositionally biased region" description="Acidic residues" evidence="1">
    <location>
        <begin position="637"/>
        <end position="662"/>
    </location>
</feature>
<dbReference type="PANTHER" id="PTHR28057:SF1">
    <property type="entry name" value="PROTEIN IFH1-RELATED"/>
    <property type="match status" value="1"/>
</dbReference>
<feature type="compositionally biased region" description="Acidic residues" evidence="1">
    <location>
        <begin position="515"/>
        <end position="535"/>
    </location>
</feature>
<dbReference type="PANTHER" id="PTHR28057">
    <property type="entry name" value="PROTEIN IFH1-RELATED"/>
    <property type="match status" value="1"/>
</dbReference>
<sequence length="909" mass="102262">MAKSPKKGISSPSKNYKSTTTTTIVSPPKKTSSSAPPSSYAGKNLKSYQHHNFNNNSTKLRRFSIADSTSSSSSSDSDRKYAAVGHKMYTIDSSGSESELSAVSENDEDKYSKQFEKSILYGSNKNGRKTIGKKLKHSNSYSKKRTPKKTVDWSAYQDSIEDEYSDEDLLHSQQGDGEDEDDEEEDDDEEAVDHSLDNLYSMMHKRRKSTRVDGEEEEDDDEEEEDSEAYSSSDDDSEVDFVKLQAERKAKSMKAVRALKGLKKNSSDNHDQAIHSSSEEEDDDDEQSIEEEKFSKKAHRKSSFKFGARRSDAVLPEDINFTFEFGDTGKGFDSSSDIEGDSSIPEPQLEEEDIGEEVDYTPIIPTDDASSNLNNNFDFDFDNQLIQVPKINEEEINSDEDYEIDDNELLATLQAENDIDEFVNSADQPNNNRFNSLSRSNSVVSSIGDDDEEEFLKEEEKFLVNEFENNGFDEDGDDEFNITFDSDSSNRRLINSFKGIGEDRSKPIIQYESSVDADEDEDEDQEDEDEDDFIDFDVPLFDRSDDDEQHIVAKRSIIASSSHKKLNKKKQPVSNSDEDDDSYLWNYFFSSDNNSSSSDIELDDDDHTNLQELFKEIDNDKTFKSKKIIKENNIDYSDMEEDEIDDEDDEGYDSGESTDVDESLPKSSSNSQVGSKMAKEVLSSKTADYRPPVLGSWVTIDSKPFGIIDGMSTRSLNLTNKSNEPRTAVPTTNPTTNAITPNKKLLLQQSQHPQRPSTPSGIDDALGLDELLNISELDDDDENDVRIWRDFQKRKPVVPLGAFRNKSILLQNTTNNNNNHHPLIHHEVAQPFNGSNSRRFSSSGGSGGIKKSRSKDAESKLKRRRASIIEAVAEGFRPTKSGLFSENALADVEELLGEDHDLMTLIKGL</sequence>
<feature type="region of interest" description="Disordered" evidence="1">
    <location>
        <begin position="563"/>
        <end position="585"/>
    </location>
</feature>
<feature type="region of interest" description="Disordered" evidence="1">
    <location>
        <begin position="426"/>
        <end position="451"/>
    </location>
</feature>
<feature type="compositionally biased region" description="Acidic residues" evidence="1">
    <location>
        <begin position="214"/>
        <end position="239"/>
    </location>
</feature>
<feature type="region of interest" description="Disordered" evidence="1">
    <location>
        <begin position="832"/>
        <end position="861"/>
    </location>
</feature>
<comment type="caution">
    <text evidence="2">The sequence shown here is derived from an EMBL/GenBank/DDBJ whole genome shotgun (WGS) entry which is preliminary data.</text>
</comment>
<dbReference type="GO" id="GO:0003712">
    <property type="term" value="F:transcription coregulator activity"/>
    <property type="evidence" value="ECO:0007669"/>
    <property type="project" value="InterPro"/>
</dbReference>
<dbReference type="GO" id="GO:0060962">
    <property type="term" value="P:regulation of ribosomal protein gene transcription by RNA polymerase II"/>
    <property type="evidence" value="ECO:0007669"/>
    <property type="project" value="InterPro"/>
</dbReference>
<feature type="region of interest" description="Disordered" evidence="1">
    <location>
        <begin position="89"/>
        <end position="242"/>
    </location>
</feature>
<evidence type="ECO:0000256" key="1">
    <source>
        <dbReference type="SAM" id="MobiDB-lite"/>
    </source>
</evidence>
<keyword evidence="3" id="KW-1185">Reference proteome</keyword>
<feature type="region of interest" description="Disordered" evidence="1">
    <location>
        <begin position="326"/>
        <end position="353"/>
    </location>
</feature>
<dbReference type="GeneID" id="73468915"/>
<feature type="compositionally biased region" description="Polar residues" evidence="1">
    <location>
        <begin position="46"/>
        <end position="58"/>
    </location>
</feature>
<protein>
    <submittedName>
        <fullName evidence="2">IFH1</fullName>
    </submittedName>
</protein>
<feature type="compositionally biased region" description="Polar residues" evidence="1">
    <location>
        <begin position="15"/>
        <end position="25"/>
    </location>
</feature>
<proteinExistence type="predicted"/>
<name>A0A8J5QQ35_9ASCO</name>
<dbReference type="InterPro" id="IPR018837">
    <property type="entry name" value="TF_CRF1/IFH1"/>
</dbReference>
<feature type="compositionally biased region" description="Low complexity" evidence="1">
    <location>
        <begin position="26"/>
        <end position="39"/>
    </location>
</feature>
<dbReference type="RefSeq" id="XP_049264605.1">
    <property type="nucleotide sequence ID" value="XM_049405830.1"/>
</dbReference>
<feature type="region of interest" description="Disordered" evidence="1">
    <location>
        <begin position="1"/>
        <end position="60"/>
    </location>
</feature>
<feature type="compositionally biased region" description="Low complexity" evidence="1">
    <location>
        <begin position="834"/>
        <end position="843"/>
    </location>
</feature>
<evidence type="ECO:0000313" key="2">
    <source>
        <dbReference type="EMBL" id="KAG7664373.1"/>
    </source>
</evidence>
<feature type="compositionally biased region" description="Low complexity" evidence="1">
    <location>
        <begin position="430"/>
        <end position="446"/>
    </location>
</feature>
<feature type="compositionally biased region" description="Acidic residues" evidence="1">
    <location>
        <begin position="279"/>
        <end position="289"/>
    </location>
</feature>